<dbReference type="SUPFAM" id="SSF53335">
    <property type="entry name" value="S-adenosyl-L-methionine-dependent methyltransferases"/>
    <property type="match status" value="1"/>
</dbReference>
<dbReference type="EMBL" id="JACIIZ010000002">
    <property type="protein sequence ID" value="MBB6250533.1"/>
    <property type="molecule type" value="Genomic_DNA"/>
</dbReference>
<protein>
    <recommendedName>
        <fullName evidence="3">Spermidine synthase</fullName>
    </recommendedName>
</protein>
<accession>A0A7X0AUX9</accession>
<evidence type="ECO:0008006" key="3">
    <source>
        <dbReference type="Google" id="ProtNLM"/>
    </source>
</evidence>
<reference evidence="1 2" key="1">
    <citation type="submission" date="2020-08" db="EMBL/GenBank/DDBJ databases">
        <title>Genomic Encyclopedia of Type Strains, Phase IV (KMG-IV): sequencing the most valuable type-strain genomes for metagenomic binning, comparative biology and taxonomic classification.</title>
        <authorList>
            <person name="Goeker M."/>
        </authorList>
    </citation>
    <scope>NUCLEOTIDE SEQUENCE [LARGE SCALE GENOMIC DNA]</scope>
    <source>
        <strain evidence="1 2">DSM 22198</strain>
    </source>
</reference>
<dbReference type="CDD" id="cd02440">
    <property type="entry name" value="AdoMet_MTases"/>
    <property type="match status" value="1"/>
</dbReference>
<dbReference type="InterPro" id="IPR029063">
    <property type="entry name" value="SAM-dependent_MTases_sf"/>
</dbReference>
<dbReference type="Proteomes" id="UP000539175">
    <property type="component" value="Unassembled WGS sequence"/>
</dbReference>
<name>A0A7X0AUX9_9PROT</name>
<gene>
    <name evidence="1" type="ORF">FHS74_001074</name>
</gene>
<sequence>MTSNPPPLPIEPATHLFMPVYRPFQGQRWTLRLVPLQICAGYWSPARMIQDMAVLMRQEGDGLKSWMSMTPMELESQEIGCLLALGHTVVMGMGMGWATCIAALNPAVTAVTVVEFDPEVLAVIEQSDIFAQLPAEAAAKITVRQGDAYHWRPDDGRPVDTLLADIWLGLHKQGREKEVRGMVANTGAKAVYFWGQEMNMAWRLKELGLPVDADGIARVVEEWGLPLLGPGEPDYAAKAAAAAAHWLYPPDRPPF</sequence>
<keyword evidence="2" id="KW-1185">Reference proteome</keyword>
<comment type="caution">
    <text evidence="1">The sequence shown here is derived from an EMBL/GenBank/DDBJ whole genome shotgun (WGS) entry which is preliminary data.</text>
</comment>
<dbReference type="Gene3D" id="3.40.50.150">
    <property type="entry name" value="Vaccinia Virus protein VP39"/>
    <property type="match status" value="1"/>
</dbReference>
<evidence type="ECO:0000313" key="2">
    <source>
        <dbReference type="Proteomes" id="UP000539175"/>
    </source>
</evidence>
<evidence type="ECO:0000313" key="1">
    <source>
        <dbReference type="EMBL" id="MBB6250533.1"/>
    </source>
</evidence>
<proteinExistence type="predicted"/>
<dbReference type="RefSeq" id="WP_184798142.1">
    <property type="nucleotide sequence ID" value="NZ_JACIIZ010000002.1"/>
</dbReference>
<organism evidence="1 2">
    <name type="scientific">Nitrospirillum iridis</name>
    <dbReference type="NCBI Taxonomy" id="765888"/>
    <lineage>
        <taxon>Bacteria</taxon>
        <taxon>Pseudomonadati</taxon>
        <taxon>Pseudomonadota</taxon>
        <taxon>Alphaproteobacteria</taxon>
        <taxon>Rhodospirillales</taxon>
        <taxon>Azospirillaceae</taxon>
        <taxon>Nitrospirillum</taxon>
    </lineage>
</organism>
<dbReference type="AlphaFoldDB" id="A0A7X0AUX9"/>